<dbReference type="Proteomes" id="UP000683575">
    <property type="component" value="Chromosome"/>
</dbReference>
<dbReference type="AlphaFoldDB" id="A0A975Y0J1"/>
<gene>
    <name evidence="1" type="ORF">KRR39_01230</name>
</gene>
<protein>
    <submittedName>
        <fullName evidence="1">Uncharacterized protein</fullName>
    </submittedName>
</protein>
<name>A0A975Y0J1_9ACTN</name>
<accession>A0A975Y0J1</accession>
<dbReference type="KEGG" id="nps:KRR39_01230"/>
<organism evidence="1 2">
    <name type="scientific">Nocardioides panacis</name>
    <dbReference type="NCBI Taxonomy" id="2849501"/>
    <lineage>
        <taxon>Bacteria</taxon>
        <taxon>Bacillati</taxon>
        <taxon>Actinomycetota</taxon>
        <taxon>Actinomycetes</taxon>
        <taxon>Propionibacteriales</taxon>
        <taxon>Nocardioidaceae</taxon>
        <taxon>Nocardioides</taxon>
    </lineage>
</organism>
<keyword evidence="2" id="KW-1185">Reference proteome</keyword>
<evidence type="ECO:0000313" key="2">
    <source>
        <dbReference type="Proteomes" id="UP000683575"/>
    </source>
</evidence>
<sequence length="99" mass="10103">MSSDSMIYTIGTALNRARDNQLGVQVLVEGQWLGGQVLAVDGHGVVLDSSAGSATGYGSEHAVVRMESVAAVRVSTRAPFSPPVDPAAALMPAPRGATP</sequence>
<proteinExistence type="predicted"/>
<reference evidence="1" key="1">
    <citation type="submission" date="2021-06" db="EMBL/GenBank/DDBJ databases">
        <title>Complete genome sequence of Nocardioides sp. G188.</title>
        <authorList>
            <person name="Im W.-T."/>
        </authorList>
    </citation>
    <scope>NUCLEOTIDE SEQUENCE</scope>
    <source>
        <strain evidence="1">G188</strain>
    </source>
</reference>
<dbReference type="RefSeq" id="WP_216940016.1">
    <property type="nucleotide sequence ID" value="NZ_CP077062.1"/>
</dbReference>
<evidence type="ECO:0000313" key="1">
    <source>
        <dbReference type="EMBL" id="QWZ08526.1"/>
    </source>
</evidence>
<dbReference type="EMBL" id="CP077062">
    <property type="protein sequence ID" value="QWZ08526.1"/>
    <property type="molecule type" value="Genomic_DNA"/>
</dbReference>